<evidence type="ECO:0000313" key="1">
    <source>
        <dbReference type="EMBL" id="MEB5477638.1"/>
    </source>
</evidence>
<name>A0ABU6DW51_9GAMM</name>
<proteinExistence type="predicted"/>
<reference evidence="1 2" key="1">
    <citation type="submission" date="2019-08" db="EMBL/GenBank/DDBJ databases">
        <title>Five species of Acinetobacter isolated from floral nectar and animal pollinators.</title>
        <authorList>
            <person name="Hendry T.A."/>
        </authorList>
    </citation>
    <scope>NUCLEOTIDE SEQUENCE [LARGE SCALE GENOMIC DNA]</scope>
    <source>
        <strain evidence="1 2">MD18.27</strain>
    </source>
</reference>
<evidence type="ECO:0000313" key="2">
    <source>
        <dbReference type="Proteomes" id="UP001339883"/>
    </source>
</evidence>
<dbReference type="EMBL" id="VTDN01000011">
    <property type="protein sequence ID" value="MEB5477638.1"/>
    <property type="molecule type" value="Genomic_DNA"/>
</dbReference>
<sequence>MTNVFHLAVKLLIAFAIGCFGVVNAKMQVAYIDIEKNEKISMSHHEMMQTHCMDPDDGFEKNIKKPHQHKIGCIDCQILHCQNTNYAFADHKAVVNPLFANEKLIQPPSLEYHSVPLSGYLQEILRPPRV</sequence>
<organism evidence="1 2">
    <name type="scientific">Acinetobacter pollinis</name>
    <dbReference type="NCBI Taxonomy" id="2605270"/>
    <lineage>
        <taxon>Bacteria</taxon>
        <taxon>Pseudomonadati</taxon>
        <taxon>Pseudomonadota</taxon>
        <taxon>Gammaproteobacteria</taxon>
        <taxon>Moraxellales</taxon>
        <taxon>Moraxellaceae</taxon>
        <taxon>Acinetobacter</taxon>
    </lineage>
</organism>
<keyword evidence="2" id="KW-1185">Reference proteome</keyword>
<dbReference type="Proteomes" id="UP001339883">
    <property type="component" value="Unassembled WGS sequence"/>
</dbReference>
<accession>A0ABU6DW51</accession>
<dbReference type="RefSeq" id="WP_325776034.1">
    <property type="nucleotide sequence ID" value="NZ_VTDN01000011.1"/>
</dbReference>
<protein>
    <recommendedName>
        <fullName evidence="3">DUF2946 domain-containing protein</fullName>
    </recommendedName>
</protein>
<gene>
    <name evidence="1" type="ORF">I2F25_11380</name>
</gene>
<comment type="caution">
    <text evidence="1">The sequence shown here is derived from an EMBL/GenBank/DDBJ whole genome shotgun (WGS) entry which is preliminary data.</text>
</comment>
<evidence type="ECO:0008006" key="3">
    <source>
        <dbReference type="Google" id="ProtNLM"/>
    </source>
</evidence>